<dbReference type="eggNOG" id="COG0526">
    <property type="taxonomic scope" value="Bacteria"/>
</dbReference>
<organism evidence="2 3">
    <name type="scientific">Polymorphum gilvum (strain LMG 25793 / CGMCC 1.9160 / SL003B-26A1)</name>
    <dbReference type="NCBI Taxonomy" id="991905"/>
    <lineage>
        <taxon>Bacteria</taxon>
        <taxon>Pseudomonadati</taxon>
        <taxon>Pseudomonadota</taxon>
        <taxon>Alphaproteobacteria</taxon>
        <taxon>Rhodobacterales</taxon>
        <taxon>Paracoccaceae</taxon>
        <taxon>Polymorphum</taxon>
    </lineage>
</organism>
<reference evidence="2 3" key="1">
    <citation type="journal article" date="2011" name="J. Bacteriol.">
        <title>Complete genome sequence of Polymorphum gilvum SL003B-26A1T, a crude oil-degrading bacterium from oil-polluted saline soil.</title>
        <authorList>
            <person name="Li S.G."/>
            <person name="Tang Y.Q."/>
            <person name="Nie Y."/>
            <person name="Cai M."/>
            <person name="Wu X.L."/>
        </authorList>
    </citation>
    <scope>NUCLEOTIDE SEQUENCE [LARGE SCALE GENOMIC DNA]</scope>
    <source>
        <strain evidence="3">LMG 25793 / CGMCC 1.9160 / SL003B-26A1</strain>
    </source>
</reference>
<sequence length="144" mass="15887">MWQQQTSDRRPDAGSKQAVASKTRGKNVRILVSLLALALMAGPLQAAELVMLEQPGCVWCARWHEEVGAAYPNTPEGQVAPLRAVDITGPWPEDLDDIARERLTPTFVLVENGVELARLRGYPGAHFFWPLLAEMLGKLEKATN</sequence>
<accession>F2J556</accession>
<dbReference type="PATRIC" id="fig|991905.3.peg.2758"/>
<keyword evidence="3" id="KW-1185">Reference proteome</keyword>
<dbReference type="AlphaFoldDB" id="F2J556"/>
<dbReference type="HOGENOM" id="CLU_137861_1_0_5"/>
<name>F2J556_POLGS</name>
<dbReference type="Proteomes" id="UP000008130">
    <property type="component" value="Chromosome"/>
</dbReference>
<dbReference type="KEGG" id="pgv:SL003B_2692"/>
<dbReference type="STRING" id="991905.SL003B_2692"/>
<feature type="region of interest" description="Disordered" evidence="1">
    <location>
        <begin position="1"/>
        <end position="20"/>
    </location>
</feature>
<gene>
    <name evidence="2" type="ordered locus">SL003B_2692</name>
</gene>
<dbReference type="SUPFAM" id="SSF52833">
    <property type="entry name" value="Thioredoxin-like"/>
    <property type="match status" value="1"/>
</dbReference>
<dbReference type="InterPro" id="IPR036249">
    <property type="entry name" value="Thioredoxin-like_sf"/>
</dbReference>
<evidence type="ECO:0000313" key="3">
    <source>
        <dbReference type="Proteomes" id="UP000008130"/>
    </source>
</evidence>
<evidence type="ECO:0000256" key="1">
    <source>
        <dbReference type="SAM" id="MobiDB-lite"/>
    </source>
</evidence>
<dbReference type="Gene3D" id="3.40.30.10">
    <property type="entry name" value="Glutaredoxin"/>
    <property type="match status" value="1"/>
</dbReference>
<proteinExistence type="predicted"/>
<dbReference type="EMBL" id="CP002568">
    <property type="protein sequence ID" value="ADZ71116.1"/>
    <property type="molecule type" value="Genomic_DNA"/>
</dbReference>
<evidence type="ECO:0000313" key="2">
    <source>
        <dbReference type="EMBL" id="ADZ71116.1"/>
    </source>
</evidence>
<protein>
    <submittedName>
        <fullName evidence="2">Regulatory protein SoxS</fullName>
    </submittedName>
</protein>